<name>A0A3E5B8N7_9BACE</name>
<dbReference type="Proteomes" id="UP000260983">
    <property type="component" value="Unassembled WGS sequence"/>
</dbReference>
<dbReference type="AlphaFoldDB" id="A0A3E5B8N7"/>
<dbReference type="EMBL" id="QSUL01000010">
    <property type="protein sequence ID" value="RGN33947.1"/>
    <property type="molecule type" value="Genomic_DNA"/>
</dbReference>
<proteinExistence type="predicted"/>
<organism evidence="1 2">
    <name type="scientific">Bacteroides oleiciplenus</name>
    <dbReference type="NCBI Taxonomy" id="626931"/>
    <lineage>
        <taxon>Bacteria</taxon>
        <taxon>Pseudomonadati</taxon>
        <taxon>Bacteroidota</taxon>
        <taxon>Bacteroidia</taxon>
        <taxon>Bacteroidales</taxon>
        <taxon>Bacteroidaceae</taxon>
        <taxon>Bacteroides</taxon>
    </lineage>
</organism>
<evidence type="ECO:0000313" key="2">
    <source>
        <dbReference type="Proteomes" id="UP000260983"/>
    </source>
</evidence>
<reference evidence="1 2" key="1">
    <citation type="submission" date="2018-08" db="EMBL/GenBank/DDBJ databases">
        <title>A genome reference for cultivated species of the human gut microbiota.</title>
        <authorList>
            <person name="Zou Y."/>
            <person name="Xue W."/>
            <person name="Luo G."/>
        </authorList>
    </citation>
    <scope>NUCLEOTIDE SEQUENCE [LARGE SCALE GENOMIC DNA]</scope>
    <source>
        <strain evidence="1 2">OM05-15BH</strain>
    </source>
</reference>
<sequence length="92" mass="10595">MSSKRGPKPGAIITRIIARRDIIEKAYLELYMTNCLDVSPENGLTALAHFLYKKEKFLKNNGKQIAINTIRQELTDIAKECNYKNPRSNKRK</sequence>
<protein>
    <submittedName>
        <fullName evidence="1">Uncharacterized protein</fullName>
    </submittedName>
</protein>
<gene>
    <name evidence="1" type="ORF">DXB65_15865</name>
</gene>
<evidence type="ECO:0000313" key="1">
    <source>
        <dbReference type="EMBL" id="RGN33947.1"/>
    </source>
</evidence>
<comment type="caution">
    <text evidence="1">The sequence shown here is derived from an EMBL/GenBank/DDBJ whole genome shotgun (WGS) entry which is preliminary data.</text>
</comment>
<accession>A0A3E5B8N7</accession>